<evidence type="ECO:0000313" key="4">
    <source>
        <dbReference type="Proteomes" id="UP000248863"/>
    </source>
</evidence>
<dbReference type="PROSITE" id="PS00636">
    <property type="entry name" value="DNAJ_1"/>
    <property type="match status" value="1"/>
</dbReference>
<organism evidence="3 4">
    <name type="scientific">Rhodoplanes elegans</name>
    <dbReference type="NCBI Taxonomy" id="29408"/>
    <lineage>
        <taxon>Bacteria</taxon>
        <taxon>Pseudomonadati</taxon>
        <taxon>Pseudomonadota</taxon>
        <taxon>Alphaproteobacteria</taxon>
        <taxon>Hyphomicrobiales</taxon>
        <taxon>Nitrobacteraceae</taxon>
        <taxon>Rhodoplanes</taxon>
    </lineage>
</organism>
<dbReference type="GO" id="GO:0005737">
    <property type="term" value="C:cytoplasm"/>
    <property type="evidence" value="ECO:0007669"/>
    <property type="project" value="TreeGrafter"/>
</dbReference>
<keyword evidence="1" id="KW-0143">Chaperone</keyword>
<dbReference type="EMBL" id="NPEU01000020">
    <property type="protein sequence ID" value="RAI41312.1"/>
    <property type="molecule type" value="Genomic_DNA"/>
</dbReference>
<reference evidence="3 4" key="1">
    <citation type="submission" date="2017-07" db="EMBL/GenBank/DDBJ databases">
        <title>Draft Genome Sequences of Select Purple Nonsulfur Bacteria.</title>
        <authorList>
            <person name="Lasarre B."/>
            <person name="Mckinlay J.B."/>
        </authorList>
    </citation>
    <scope>NUCLEOTIDE SEQUENCE [LARGE SCALE GENOMIC DNA]</scope>
    <source>
        <strain evidence="3 4">DSM 11907</strain>
    </source>
</reference>
<dbReference type="PRINTS" id="PR00625">
    <property type="entry name" value="JDOMAIN"/>
</dbReference>
<proteinExistence type="predicted"/>
<dbReference type="SMART" id="SM00271">
    <property type="entry name" value="DnaJ"/>
    <property type="match status" value="1"/>
</dbReference>
<evidence type="ECO:0000313" key="3">
    <source>
        <dbReference type="EMBL" id="RAI41312.1"/>
    </source>
</evidence>
<dbReference type="PROSITE" id="PS50076">
    <property type="entry name" value="DNAJ_2"/>
    <property type="match status" value="1"/>
</dbReference>
<name>A0A327KVT3_9BRAD</name>
<dbReference type="PANTHER" id="PTHR43096">
    <property type="entry name" value="DNAJ HOMOLOG 1, MITOCHONDRIAL-RELATED"/>
    <property type="match status" value="1"/>
</dbReference>
<gene>
    <name evidence="3" type="ORF">CH338_03535</name>
</gene>
<feature type="domain" description="J" evidence="2">
    <location>
        <begin position="37"/>
        <end position="102"/>
    </location>
</feature>
<evidence type="ECO:0000256" key="1">
    <source>
        <dbReference type="ARBA" id="ARBA00023186"/>
    </source>
</evidence>
<dbReference type="Pfam" id="PF00226">
    <property type="entry name" value="DnaJ"/>
    <property type="match status" value="1"/>
</dbReference>
<accession>A0A327KVT3</accession>
<dbReference type="InterPro" id="IPR001623">
    <property type="entry name" value="DnaJ_domain"/>
</dbReference>
<dbReference type="GO" id="GO:0042026">
    <property type="term" value="P:protein refolding"/>
    <property type="evidence" value="ECO:0007669"/>
    <property type="project" value="TreeGrafter"/>
</dbReference>
<comment type="caution">
    <text evidence="3">The sequence shown here is derived from an EMBL/GenBank/DDBJ whole genome shotgun (WGS) entry which is preliminary data.</text>
</comment>
<dbReference type="AlphaFoldDB" id="A0A327KVT3"/>
<dbReference type="InterPro" id="IPR018253">
    <property type="entry name" value="DnaJ_domain_CS"/>
</dbReference>
<dbReference type="InterPro" id="IPR002939">
    <property type="entry name" value="DnaJ_C"/>
</dbReference>
<evidence type="ECO:0000259" key="2">
    <source>
        <dbReference type="PROSITE" id="PS50076"/>
    </source>
</evidence>
<dbReference type="InterPro" id="IPR008971">
    <property type="entry name" value="HSP40/DnaJ_pept-bd"/>
</dbReference>
<dbReference type="CDD" id="cd10747">
    <property type="entry name" value="DnaJ_C"/>
    <property type="match status" value="1"/>
</dbReference>
<protein>
    <submittedName>
        <fullName evidence="3">Molecular chaperone DnaJ</fullName>
    </submittedName>
</protein>
<dbReference type="CDD" id="cd06257">
    <property type="entry name" value="DnaJ"/>
    <property type="match status" value="1"/>
</dbReference>
<dbReference type="InterPro" id="IPR036869">
    <property type="entry name" value="J_dom_sf"/>
</dbReference>
<dbReference type="Proteomes" id="UP000248863">
    <property type="component" value="Unassembled WGS sequence"/>
</dbReference>
<dbReference type="SUPFAM" id="SSF46565">
    <property type="entry name" value="Chaperone J-domain"/>
    <property type="match status" value="1"/>
</dbReference>
<dbReference type="Gene3D" id="1.10.287.110">
    <property type="entry name" value="DnaJ domain"/>
    <property type="match status" value="1"/>
</dbReference>
<keyword evidence="4" id="KW-1185">Reference proteome</keyword>
<dbReference type="SUPFAM" id="SSF49493">
    <property type="entry name" value="HSP40/DnaJ peptide-binding domain"/>
    <property type="match status" value="2"/>
</dbReference>
<dbReference type="FunFam" id="2.60.260.20:FF:000013">
    <property type="entry name" value="DnaJ subfamily B member 11"/>
    <property type="match status" value="1"/>
</dbReference>
<dbReference type="Pfam" id="PF01556">
    <property type="entry name" value="DnaJ_C"/>
    <property type="match status" value="1"/>
</dbReference>
<dbReference type="GO" id="GO:0051082">
    <property type="term" value="F:unfolded protein binding"/>
    <property type="evidence" value="ECO:0007669"/>
    <property type="project" value="InterPro"/>
</dbReference>
<dbReference type="PANTHER" id="PTHR43096:SF52">
    <property type="entry name" value="DNAJ HOMOLOG 1, MITOCHONDRIAL-RELATED"/>
    <property type="match status" value="1"/>
</dbReference>
<sequence>MRRAPDRSRISLCASALQTGPVTENHILVRGPRLNADPYNVLGVKKDASQDDIQKAYRKLAKKLHPDLNPGNKQAEEQFKAVSAAYDLLSDPEKRARFDRGEIDASGQERPRQRYYRDFAGGAAGDHPYASSEGFSDFSDEGDLFSSLFGRGGRMNLKMRGQDVHYRLPVEFLEAVNGATRRITLSDGSTVDVTVPPGARDGQLLRLAGKGGAGIGGGPPGDAFVEIVVKPHPLFTRKDDDIHLELPVSLTEAVLGGKISVPTPTGAVSMNVPKGSNTGTVLRLRGKGVARSNGTRGDEYVKLKVVLPEKPDPELEKFVQSWTAGKAHDPRRGMEA</sequence>
<dbReference type="Gene3D" id="2.60.260.20">
    <property type="entry name" value="Urease metallochaperone UreE, N-terminal domain"/>
    <property type="match status" value="2"/>
</dbReference>